<protein>
    <submittedName>
        <fullName evidence="6">Sulfonate ABC transporter</fullName>
    </submittedName>
</protein>
<keyword evidence="7" id="KW-1185">Reference proteome</keyword>
<organism evidence="6 7">
    <name type="scientific">Rhodoplanes roseus</name>
    <dbReference type="NCBI Taxonomy" id="29409"/>
    <lineage>
        <taxon>Bacteria</taxon>
        <taxon>Pseudomonadati</taxon>
        <taxon>Pseudomonadota</taxon>
        <taxon>Alphaproteobacteria</taxon>
        <taxon>Hyphomicrobiales</taxon>
        <taxon>Nitrobacteraceae</taxon>
        <taxon>Rhodoplanes</taxon>
    </lineage>
</organism>
<dbReference type="RefSeq" id="WP_111419013.1">
    <property type="nucleotide sequence ID" value="NZ_NPEX01000056.1"/>
</dbReference>
<feature type="signal peptide" evidence="4">
    <location>
        <begin position="1"/>
        <end position="26"/>
    </location>
</feature>
<evidence type="ECO:0000256" key="3">
    <source>
        <dbReference type="ARBA" id="ARBA00022729"/>
    </source>
</evidence>
<dbReference type="OrthoDB" id="7374754at2"/>
<dbReference type="PANTHER" id="PTHR30024">
    <property type="entry name" value="ALIPHATIC SULFONATES-BINDING PROTEIN-RELATED"/>
    <property type="match status" value="1"/>
</dbReference>
<feature type="domain" description="SsuA/THI5-like" evidence="5">
    <location>
        <begin position="48"/>
        <end position="253"/>
    </location>
</feature>
<accession>A0A327L176</accession>
<dbReference type="GO" id="GO:0042918">
    <property type="term" value="P:alkanesulfonate transmembrane transport"/>
    <property type="evidence" value="ECO:0007669"/>
    <property type="project" value="TreeGrafter"/>
</dbReference>
<comment type="similarity">
    <text evidence="2">Belongs to the bacterial solute-binding protein SsuA/TauA family.</text>
</comment>
<dbReference type="Pfam" id="PF09084">
    <property type="entry name" value="NMT1"/>
    <property type="match status" value="1"/>
</dbReference>
<dbReference type="SUPFAM" id="SSF53850">
    <property type="entry name" value="Periplasmic binding protein-like II"/>
    <property type="match status" value="1"/>
</dbReference>
<keyword evidence="3 4" id="KW-0732">Signal</keyword>
<dbReference type="EMBL" id="NPEX01000056">
    <property type="protein sequence ID" value="RAI44137.1"/>
    <property type="molecule type" value="Genomic_DNA"/>
</dbReference>
<evidence type="ECO:0000256" key="2">
    <source>
        <dbReference type="ARBA" id="ARBA00010742"/>
    </source>
</evidence>
<proteinExistence type="inferred from homology"/>
<evidence type="ECO:0000313" key="6">
    <source>
        <dbReference type="EMBL" id="RAI44137.1"/>
    </source>
</evidence>
<sequence>MTRFPLLSRLAAAGLALALAVLPARADDTLKLAVGARGNWDTVVPAIGQKAGIFKKHGLDLEILYTQGGGETLQAVITGGVDIGIAAGTTAVLSAFVKGAPVRILLGGTTGSGDLYWYVPAGSPITSLKEAAGKTAGYSTNGASTHTTLLKLLRHYDSQAKPVATGASPATYTQVMSQQIDIGWASPPFGLEQLDDGKIRLIARGSDVPATRDQTVRVHIVNSTALAQKAEAIKRFVAGYRETYEWLYSAPEAMSSFSEIAGVSPKLSARIRDEFMPKPAMNPDMVSGLGSLMDEALALKALPRVLSEKDLDEVVRGPKWKL</sequence>
<evidence type="ECO:0000313" key="7">
    <source>
        <dbReference type="Proteomes" id="UP000249130"/>
    </source>
</evidence>
<feature type="chain" id="PRO_5016238791" evidence="4">
    <location>
        <begin position="27"/>
        <end position="322"/>
    </location>
</feature>
<gene>
    <name evidence="6" type="ORF">CH341_10625</name>
</gene>
<evidence type="ECO:0000259" key="5">
    <source>
        <dbReference type="Pfam" id="PF09084"/>
    </source>
</evidence>
<dbReference type="Gene3D" id="3.40.190.10">
    <property type="entry name" value="Periplasmic binding protein-like II"/>
    <property type="match status" value="2"/>
</dbReference>
<dbReference type="InterPro" id="IPR015168">
    <property type="entry name" value="SsuA/THI5"/>
</dbReference>
<comment type="subcellular location">
    <subcellularLocation>
        <location evidence="1">Periplasm</location>
    </subcellularLocation>
</comment>
<reference evidence="6 7" key="1">
    <citation type="submission" date="2017-07" db="EMBL/GenBank/DDBJ databases">
        <title>Draft Genome Sequences of Select Purple Nonsulfur Bacteria.</title>
        <authorList>
            <person name="Lasarre B."/>
            <person name="Mckinlay J.B."/>
        </authorList>
    </citation>
    <scope>NUCLEOTIDE SEQUENCE [LARGE SCALE GENOMIC DNA]</scope>
    <source>
        <strain evidence="6 7">DSM 5909</strain>
    </source>
</reference>
<evidence type="ECO:0000256" key="1">
    <source>
        <dbReference type="ARBA" id="ARBA00004418"/>
    </source>
</evidence>
<evidence type="ECO:0000256" key="4">
    <source>
        <dbReference type="SAM" id="SignalP"/>
    </source>
</evidence>
<dbReference type="PANTHER" id="PTHR30024:SF47">
    <property type="entry name" value="TAURINE-BINDING PERIPLASMIC PROTEIN"/>
    <property type="match status" value="1"/>
</dbReference>
<dbReference type="AlphaFoldDB" id="A0A327L176"/>
<dbReference type="GO" id="GO:0042597">
    <property type="term" value="C:periplasmic space"/>
    <property type="evidence" value="ECO:0007669"/>
    <property type="project" value="UniProtKB-SubCell"/>
</dbReference>
<name>A0A327L176_9BRAD</name>
<dbReference type="Proteomes" id="UP000249130">
    <property type="component" value="Unassembled WGS sequence"/>
</dbReference>
<comment type="caution">
    <text evidence="6">The sequence shown here is derived from an EMBL/GenBank/DDBJ whole genome shotgun (WGS) entry which is preliminary data.</text>
</comment>